<protein>
    <recommendedName>
        <fullName evidence="1">DUF4398 domain-containing protein</fullName>
    </recommendedName>
</protein>
<organism evidence="2">
    <name type="scientific">uncultured Desulfobacterium sp</name>
    <dbReference type="NCBI Taxonomy" id="201089"/>
    <lineage>
        <taxon>Bacteria</taxon>
        <taxon>Pseudomonadati</taxon>
        <taxon>Thermodesulfobacteriota</taxon>
        <taxon>Desulfobacteria</taxon>
        <taxon>Desulfobacterales</taxon>
        <taxon>Desulfobacteriaceae</taxon>
        <taxon>Desulfobacterium</taxon>
        <taxon>environmental samples</taxon>
    </lineage>
</organism>
<feature type="domain" description="DUF4398" evidence="1">
    <location>
        <begin position="35"/>
        <end position="106"/>
    </location>
</feature>
<evidence type="ECO:0000313" key="2">
    <source>
        <dbReference type="EMBL" id="CBX31598.1"/>
    </source>
</evidence>
<accession>E1YJZ4</accession>
<sequence length="128" mass="13780">MKAKKHIVITTAVSVILGFLTLGGCGTTGTPPTNEIANTEMNIKQAVESDANNYAPLELRLAQDNLKAAKAAMENEEYEKAQGLADKALVDATLARAKSNEAKAKKFTGELQESIKSLQSEINRMQSK</sequence>
<proteinExistence type="predicted"/>
<dbReference type="EMBL" id="FR695877">
    <property type="protein sequence ID" value="CBX31598.1"/>
    <property type="molecule type" value="Genomic_DNA"/>
</dbReference>
<dbReference type="PROSITE" id="PS51257">
    <property type="entry name" value="PROKAR_LIPOPROTEIN"/>
    <property type="match status" value="1"/>
</dbReference>
<dbReference type="Gene3D" id="1.20.1270.390">
    <property type="match status" value="1"/>
</dbReference>
<dbReference type="InterPro" id="IPR025511">
    <property type="entry name" value="DUF4398"/>
</dbReference>
<gene>
    <name evidence="2" type="ORF">N47_E51100</name>
</gene>
<reference evidence="2" key="1">
    <citation type="journal article" date="2011" name="Environ. Microbiol.">
        <title>Genomic insights into the metabolic potential of the polycyclic aromatic hydrocarbon degrading sulfate-reducing Deltaproteobacterium N47.</title>
        <authorList>
            <person name="Bergmann F."/>
            <person name="Selesi D."/>
            <person name="Weinmaier T."/>
            <person name="Tischler P."/>
            <person name="Rattei T."/>
            <person name="Meckenstock R.U."/>
        </authorList>
    </citation>
    <scope>NUCLEOTIDE SEQUENCE</scope>
</reference>
<evidence type="ECO:0000259" key="1">
    <source>
        <dbReference type="Pfam" id="PF14346"/>
    </source>
</evidence>
<name>E1YJZ4_9BACT</name>
<dbReference type="Pfam" id="PF14346">
    <property type="entry name" value="DUF4398"/>
    <property type="match status" value="1"/>
</dbReference>
<dbReference type="AlphaFoldDB" id="E1YJZ4"/>